<sequence>MRHFGKHGRDKMDWKSTINVPSRHLGRHPVWPKDKSPHLSINMQLLNLLVLALASSVSATDDAQDAAVNTGVSVYQHINYQGSYYPIPLLNSCVPLPPNLARQASSILFRTSSVSCALFGNQFCGIPALITGLQRSVPDLHILGLGDRVASMRCVAINKDL</sequence>
<dbReference type="Proteomes" id="UP000323067">
    <property type="component" value="Chromosome vi"/>
</dbReference>
<dbReference type="EMBL" id="CP023323">
    <property type="protein sequence ID" value="ATY60836.1"/>
    <property type="molecule type" value="Genomic_DNA"/>
</dbReference>
<dbReference type="OrthoDB" id="5151994at2759"/>
<dbReference type="AlphaFoldDB" id="A0A2H4SCL8"/>
<dbReference type="VEuPathDB" id="FungiDB:A9K55_006380"/>
<reference evidence="1 2" key="1">
    <citation type="journal article" date="2017" name="BMC Genomics">
        <title>Chromosome level assembly and secondary metabolite potential of the parasitic fungus Cordyceps militaris.</title>
        <authorList>
            <person name="Kramer G.J."/>
            <person name="Nodwell J.R."/>
        </authorList>
    </citation>
    <scope>NUCLEOTIDE SEQUENCE [LARGE SCALE GENOMIC DNA]</scope>
    <source>
        <strain evidence="1 2">ATCC 34164</strain>
    </source>
</reference>
<protein>
    <submittedName>
        <fullName evidence="1">Uncharacterized protein</fullName>
    </submittedName>
</protein>
<proteinExistence type="predicted"/>
<evidence type="ECO:0000313" key="1">
    <source>
        <dbReference type="EMBL" id="ATY60836.1"/>
    </source>
</evidence>
<gene>
    <name evidence="1" type="ORF">A9K55_006380</name>
</gene>
<dbReference type="VEuPathDB" id="FungiDB:CCM_02540"/>
<name>A0A2H4SCL8_CORMI</name>
<organism evidence="1 2">
    <name type="scientific">Cordyceps militaris</name>
    <name type="common">Caterpillar fungus</name>
    <name type="synonym">Clavaria militaris</name>
    <dbReference type="NCBI Taxonomy" id="73501"/>
    <lineage>
        <taxon>Eukaryota</taxon>
        <taxon>Fungi</taxon>
        <taxon>Dikarya</taxon>
        <taxon>Ascomycota</taxon>
        <taxon>Pezizomycotina</taxon>
        <taxon>Sordariomycetes</taxon>
        <taxon>Hypocreomycetidae</taxon>
        <taxon>Hypocreales</taxon>
        <taxon>Cordycipitaceae</taxon>
        <taxon>Cordyceps</taxon>
    </lineage>
</organism>
<evidence type="ECO:0000313" key="2">
    <source>
        <dbReference type="Proteomes" id="UP000323067"/>
    </source>
</evidence>
<accession>A0A2H4SCL8</accession>